<evidence type="ECO:0000313" key="2">
    <source>
        <dbReference type="EMBL" id="QHS83789.1"/>
    </source>
</evidence>
<evidence type="ECO:0008006" key="3">
    <source>
        <dbReference type="Google" id="ProtNLM"/>
    </source>
</evidence>
<feature type="region of interest" description="Disordered" evidence="1">
    <location>
        <begin position="126"/>
        <end position="149"/>
    </location>
</feature>
<organism evidence="2">
    <name type="scientific">viral metagenome</name>
    <dbReference type="NCBI Taxonomy" id="1070528"/>
    <lineage>
        <taxon>unclassified sequences</taxon>
        <taxon>metagenomes</taxon>
        <taxon>organismal metagenomes</taxon>
    </lineage>
</organism>
<evidence type="ECO:0000256" key="1">
    <source>
        <dbReference type="SAM" id="MobiDB-lite"/>
    </source>
</evidence>
<sequence length="149" mass="17534">METNTIINSTDNALNIGQIKSMLDEIDMMTHEEHHNIINILKKHDISYMENDNGIFLKLNQLSIEIILEIYQYVEEVRLAKKDLETAIRSVEYKSTIETTETEKNTVENQHSNLEIEDWKKAIIEKMRHDSKNNRTKKRKSTQKSSNNE</sequence>
<dbReference type="EMBL" id="MN738764">
    <property type="protein sequence ID" value="QHS83789.1"/>
    <property type="molecule type" value="Genomic_DNA"/>
</dbReference>
<dbReference type="AlphaFoldDB" id="A0A6C0AV04"/>
<protein>
    <recommendedName>
        <fullName evidence="3">NET domain-containing protein</fullName>
    </recommendedName>
</protein>
<reference evidence="2" key="1">
    <citation type="journal article" date="2020" name="Nature">
        <title>Giant virus diversity and host interactions through global metagenomics.</title>
        <authorList>
            <person name="Schulz F."/>
            <person name="Roux S."/>
            <person name="Paez-Espino D."/>
            <person name="Jungbluth S."/>
            <person name="Walsh D.A."/>
            <person name="Denef V.J."/>
            <person name="McMahon K.D."/>
            <person name="Konstantinidis K.T."/>
            <person name="Eloe-Fadrosh E.A."/>
            <person name="Kyrpides N.C."/>
            <person name="Woyke T."/>
        </authorList>
    </citation>
    <scope>NUCLEOTIDE SEQUENCE</scope>
    <source>
        <strain evidence="2">GVMAG-S-ERX555961-36</strain>
    </source>
</reference>
<accession>A0A6C0AV04</accession>
<name>A0A6C0AV04_9ZZZZ</name>
<proteinExistence type="predicted"/>